<organism evidence="9 10">
    <name type="scientific">Hydrogenophaga aromaticivorans</name>
    <dbReference type="NCBI Taxonomy" id="2610898"/>
    <lineage>
        <taxon>Bacteria</taxon>
        <taxon>Pseudomonadati</taxon>
        <taxon>Pseudomonadota</taxon>
        <taxon>Betaproteobacteria</taxon>
        <taxon>Burkholderiales</taxon>
        <taxon>Comamonadaceae</taxon>
        <taxon>Hydrogenophaga</taxon>
    </lineage>
</organism>
<sequence>MSPFLNPMLFISGFNLRLTREDLYQSIIDKLDNTTAASMERLDQIFGMWSKRDQDRNDLRAMAMKHIHRCLLNGQSFADAIRPFVPRTEALIIQSGEVKGNLGEALKLAVRNMNDSDKMRGVVMGAISQPLMGFLSILALSIILGVFMWPDILKGVPLEFWPTWSHPAIHFQLWLGERWIWLGTLVIPVWLYMYTVGRWTGSTRHVFDSITPWSIYKSQNAAIFLSVLAALVESGKTVREALLLMRDNSNPYLAWRTSQIIRRYDAGGNEGIKALRTGFFNRQIMDRVEDAATNKSFGDTLRHVGTKASHTIFKAVQAQAAAANGIFLVAVGAAFIYTTAVIVFGMQEAVDALTRSFGI</sequence>
<protein>
    <recommendedName>
        <fullName evidence="8">Type II secretion system protein GspF domain-containing protein</fullName>
    </recommendedName>
</protein>
<keyword evidence="10" id="KW-1185">Reference proteome</keyword>
<comment type="caution">
    <text evidence="9">The sequence shown here is derived from an EMBL/GenBank/DDBJ whole genome shotgun (WGS) entry which is preliminary data.</text>
</comment>
<dbReference type="InterPro" id="IPR042094">
    <property type="entry name" value="T2SS_GspF_sf"/>
</dbReference>
<feature type="transmembrane region" description="Helical" evidence="7">
    <location>
        <begin position="179"/>
        <end position="197"/>
    </location>
</feature>
<evidence type="ECO:0000259" key="8">
    <source>
        <dbReference type="Pfam" id="PF00482"/>
    </source>
</evidence>
<evidence type="ECO:0000256" key="5">
    <source>
        <dbReference type="ARBA" id="ARBA00022989"/>
    </source>
</evidence>
<evidence type="ECO:0000256" key="1">
    <source>
        <dbReference type="ARBA" id="ARBA00004651"/>
    </source>
</evidence>
<keyword evidence="4 7" id="KW-0812">Transmembrane</keyword>
<keyword evidence="3" id="KW-1003">Cell membrane</keyword>
<accession>A0A7Y8GWD2</accession>
<dbReference type="Gene3D" id="1.20.81.30">
    <property type="entry name" value="Type II secretion system (T2SS), domain F"/>
    <property type="match status" value="1"/>
</dbReference>
<dbReference type="RefSeq" id="WP_177135998.1">
    <property type="nucleotide sequence ID" value="NZ_VYGV01000011.1"/>
</dbReference>
<dbReference type="Pfam" id="PF00482">
    <property type="entry name" value="T2SSF"/>
    <property type="match status" value="1"/>
</dbReference>
<feature type="transmembrane region" description="Helical" evidence="7">
    <location>
        <begin position="121"/>
        <end position="149"/>
    </location>
</feature>
<dbReference type="InterPro" id="IPR003004">
    <property type="entry name" value="GspF/PilC"/>
</dbReference>
<evidence type="ECO:0000256" key="4">
    <source>
        <dbReference type="ARBA" id="ARBA00022692"/>
    </source>
</evidence>
<evidence type="ECO:0000256" key="3">
    <source>
        <dbReference type="ARBA" id="ARBA00022475"/>
    </source>
</evidence>
<keyword evidence="5 7" id="KW-1133">Transmembrane helix</keyword>
<evidence type="ECO:0000313" key="10">
    <source>
        <dbReference type="Proteomes" id="UP000545507"/>
    </source>
</evidence>
<evidence type="ECO:0000256" key="7">
    <source>
        <dbReference type="SAM" id="Phobius"/>
    </source>
</evidence>
<comment type="subcellular location">
    <subcellularLocation>
        <location evidence="1">Cell membrane</location>
        <topology evidence="1">Multi-pass membrane protein</topology>
    </subcellularLocation>
</comment>
<dbReference type="GO" id="GO:0005886">
    <property type="term" value="C:plasma membrane"/>
    <property type="evidence" value="ECO:0007669"/>
    <property type="project" value="UniProtKB-SubCell"/>
</dbReference>
<reference evidence="9 10" key="1">
    <citation type="submission" date="2019-09" db="EMBL/GenBank/DDBJ databases">
        <title>Hydrogenophaga aromatica sp. nov., isolated from a para-xylene-degrading enrichment culture.</title>
        <authorList>
            <person name="Tancsics A."/>
            <person name="Banerjee S."/>
        </authorList>
    </citation>
    <scope>NUCLEOTIDE SEQUENCE [LARGE SCALE GENOMIC DNA]</scope>
    <source>
        <strain evidence="9 10">D2P1</strain>
    </source>
</reference>
<dbReference type="InterPro" id="IPR018076">
    <property type="entry name" value="T2SS_GspF_dom"/>
</dbReference>
<dbReference type="AlphaFoldDB" id="A0A7Y8GWD2"/>
<name>A0A7Y8GWD2_9BURK</name>
<evidence type="ECO:0000313" key="9">
    <source>
        <dbReference type="EMBL" id="NWF46090.1"/>
    </source>
</evidence>
<proteinExistence type="inferred from homology"/>
<gene>
    <name evidence="9" type="ORF">F3K02_12630</name>
</gene>
<evidence type="ECO:0000256" key="6">
    <source>
        <dbReference type="ARBA" id="ARBA00023136"/>
    </source>
</evidence>
<dbReference type="PANTHER" id="PTHR30012">
    <property type="entry name" value="GENERAL SECRETION PATHWAY PROTEIN"/>
    <property type="match status" value="1"/>
</dbReference>
<evidence type="ECO:0000256" key="2">
    <source>
        <dbReference type="ARBA" id="ARBA00005745"/>
    </source>
</evidence>
<dbReference type="Proteomes" id="UP000545507">
    <property type="component" value="Unassembled WGS sequence"/>
</dbReference>
<dbReference type="PANTHER" id="PTHR30012:SF0">
    <property type="entry name" value="TYPE II SECRETION SYSTEM PROTEIN F-RELATED"/>
    <property type="match status" value="1"/>
</dbReference>
<keyword evidence="6 7" id="KW-0472">Membrane</keyword>
<comment type="similarity">
    <text evidence="2">Belongs to the GSP F family.</text>
</comment>
<dbReference type="EMBL" id="VYGV01000011">
    <property type="protein sequence ID" value="NWF46090.1"/>
    <property type="molecule type" value="Genomic_DNA"/>
</dbReference>
<feature type="domain" description="Type II secretion system protein GspF" evidence="8">
    <location>
        <begin position="56"/>
        <end position="150"/>
    </location>
</feature>
<feature type="transmembrane region" description="Helical" evidence="7">
    <location>
        <begin position="321"/>
        <end position="346"/>
    </location>
</feature>